<name>A0ABW7A0V2_9HYPH</name>
<sequence>MSTSLRLLSLTRREAALRPSADLLVQEGAHARLARMGPGVAKEALS</sequence>
<evidence type="ECO:0000313" key="2">
    <source>
        <dbReference type="Proteomes" id="UP001604002"/>
    </source>
</evidence>
<organism evidence="1 2">
    <name type="scientific">Xanthobacter oligotrophicus</name>
    <dbReference type="NCBI Taxonomy" id="2607286"/>
    <lineage>
        <taxon>Bacteria</taxon>
        <taxon>Pseudomonadati</taxon>
        <taxon>Pseudomonadota</taxon>
        <taxon>Alphaproteobacteria</taxon>
        <taxon>Hyphomicrobiales</taxon>
        <taxon>Xanthobacteraceae</taxon>
        <taxon>Xanthobacter</taxon>
    </lineage>
</organism>
<comment type="caution">
    <text evidence="1">The sequence shown here is derived from an EMBL/GenBank/DDBJ whole genome shotgun (WGS) entry which is preliminary data.</text>
</comment>
<protein>
    <recommendedName>
        <fullName evidence="3">Uroporphyrinogen-III synthase</fullName>
    </recommendedName>
</protein>
<proteinExistence type="predicted"/>
<dbReference type="RefSeq" id="WP_393993582.1">
    <property type="nucleotide sequence ID" value="NZ_JBAFVH010000009.1"/>
</dbReference>
<dbReference type="EMBL" id="JBAFVH010000009">
    <property type="protein sequence ID" value="MFG1373895.1"/>
    <property type="molecule type" value="Genomic_DNA"/>
</dbReference>
<keyword evidence="2" id="KW-1185">Reference proteome</keyword>
<evidence type="ECO:0000313" key="1">
    <source>
        <dbReference type="EMBL" id="MFG1373895.1"/>
    </source>
</evidence>
<dbReference type="Proteomes" id="UP001604002">
    <property type="component" value="Unassembled WGS sequence"/>
</dbReference>
<evidence type="ECO:0008006" key="3">
    <source>
        <dbReference type="Google" id="ProtNLM"/>
    </source>
</evidence>
<gene>
    <name evidence="1" type="ORF">V5F32_17095</name>
</gene>
<reference evidence="1 2" key="1">
    <citation type="submission" date="2024-02" db="EMBL/GenBank/DDBJ databases">
        <title>Expansion and revision of Xanthobacter and proposal of Roseixanthobacter gen. nov.</title>
        <authorList>
            <person name="Soltysiak M.P.M."/>
            <person name="Jalihal A."/>
            <person name="Ory A."/>
            <person name="Chrisophersen C."/>
            <person name="Lee A.D."/>
            <person name="Boulton J."/>
            <person name="Springer M."/>
        </authorList>
    </citation>
    <scope>NUCLEOTIDE SEQUENCE [LARGE SCALE GENOMIC DNA]</scope>
    <source>
        <strain evidence="1 2">23A</strain>
    </source>
</reference>
<accession>A0ABW7A0V2</accession>